<dbReference type="InterPro" id="IPR019734">
    <property type="entry name" value="TPR_rpt"/>
</dbReference>
<reference evidence="4 5" key="1">
    <citation type="submission" date="2009-06" db="EMBL/GenBank/DDBJ databases">
        <title>Complete sequence of Desulfovibrio salexigens DSM 2638.</title>
        <authorList>
            <consortium name="US DOE Joint Genome Institute"/>
            <person name="Lucas S."/>
            <person name="Copeland A."/>
            <person name="Lapidus A."/>
            <person name="Glavina del Rio T."/>
            <person name="Tice H."/>
            <person name="Bruce D."/>
            <person name="Goodwin L."/>
            <person name="Pitluck S."/>
            <person name="Munk A.C."/>
            <person name="Brettin T."/>
            <person name="Detter J.C."/>
            <person name="Han C."/>
            <person name="Tapia R."/>
            <person name="Larimer F."/>
            <person name="Land M."/>
            <person name="Hauser L."/>
            <person name="Kyrpides N."/>
            <person name="Anderson I."/>
            <person name="Wall J.D."/>
            <person name="Arkin A.P."/>
            <person name="Dehal P."/>
            <person name="Chivian D."/>
            <person name="Giles B."/>
            <person name="Hazen T.C."/>
        </authorList>
    </citation>
    <scope>NUCLEOTIDE SEQUENCE [LARGE SCALE GENOMIC DNA]</scope>
    <source>
        <strain evidence="5">ATCC 14822 / DSM 2638 / NCIMB 8403 / VKM B-1763</strain>
    </source>
</reference>
<dbReference type="Pfam" id="PF13414">
    <property type="entry name" value="TPR_11"/>
    <property type="match status" value="1"/>
</dbReference>
<dbReference type="Pfam" id="PF14559">
    <property type="entry name" value="TPR_19"/>
    <property type="match status" value="5"/>
</dbReference>
<evidence type="ECO:0000256" key="1">
    <source>
        <dbReference type="ARBA" id="ARBA00022737"/>
    </source>
</evidence>
<dbReference type="PROSITE" id="PS50005">
    <property type="entry name" value="TPR"/>
    <property type="match status" value="8"/>
</dbReference>
<dbReference type="Gene3D" id="1.25.40.10">
    <property type="entry name" value="Tetratricopeptide repeat domain"/>
    <property type="match status" value="6"/>
</dbReference>
<dbReference type="PROSITE" id="PS50293">
    <property type="entry name" value="TPR_REGION"/>
    <property type="match status" value="1"/>
</dbReference>
<dbReference type="PANTHER" id="PTHR45586">
    <property type="entry name" value="TPR REPEAT-CONTAINING PROTEIN PA4667"/>
    <property type="match status" value="1"/>
</dbReference>
<evidence type="ECO:0000256" key="3">
    <source>
        <dbReference type="PROSITE-ProRule" id="PRU00339"/>
    </source>
</evidence>
<evidence type="ECO:0000313" key="5">
    <source>
        <dbReference type="Proteomes" id="UP000002601"/>
    </source>
</evidence>
<dbReference type="STRING" id="526222.Desal_2428"/>
<evidence type="ECO:0000256" key="2">
    <source>
        <dbReference type="ARBA" id="ARBA00022803"/>
    </source>
</evidence>
<dbReference type="PANTHER" id="PTHR45586:SF1">
    <property type="entry name" value="LIPOPOLYSACCHARIDE ASSEMBLY PROTEIN B"/>
    <property type="match status" value="1"/>
</dbReference>
<dbReference type="SMART" id="SM00028">
    <property type="entry name" value="TPR"/>
    <property type="match status" value="18"/>
</dbReference>
<keyword evidence="2 3" id="KW-0802">TPR repeat</keyword>
<dbReference type="KEGG" id="dsa:Desal_2428"/>
<gene>
    <name evidence="4" type="ordered locus">Desal_2428</name>
</gene>
<feature type="repeat" description="TPR" evidence="3">
    <location>
        <begin position="714"/>
        <end position="747"/>
    </location>
</feature>
<feature type="repeat" description="TPR" evidence="3">
    <location>
        <begin position="405"/>
        <end position="438"/>
    </location>
</feature>
<dbReference type="OrthoDB" id="220004at2"/>
<sequence>MRKSLSALLLIIVTVCLLGGCEKRRDDFYQKAVEYYNKGMITEAGLEIKNALSIDPECAPCRLLFGKIALENGNFQGAFVNFRYASDLAPASVEAKVELSKLYLLAREYDDAGDTARKALNLDASNIEARLVLASVLAESRKFSEAQKMLEIALNEDPGNPDVYLSMSSVFIRQGNMEKAEDALLDGLKRLPQNTSLLMKVVAFYRKNDDPDTALKYVEKLLQSSDADPRTKVFAAEFYSTMGNDTKAAELMAEVVHNHPEEAEYRVLYSRVLNSQKKFVETEKVLKEGLTYQASSLAVRSSLAGLYMAQGRQEEAIRVLLDGVALDPEGTESSDYVVYRKQLATMYLDMNEPNKAIEQLDSVIELNPKDAEAHYLRGQIYLLEGRGNLAVSEFRQVVRDNPESAPAYVLLARAHLVNGETNIAIENLKEAINLEPGYAPAREVLINTYLDRKDWHQAILELQRLREKRPDDIQILAAIGDVYSIKGDKNLASRTYNELSEKFPDSPVGEMKLAELARSLGKNSLAEMHYTAALKVAPDSLAAIQGKVDIFILQHKYTAATNFCERLLQKFPDNARIYELLGKVHAAWGNFEDAETNYSRAVTLAPEWMLPYMRIGDLYVSNKKLKQGIAKFKEEIKKNGESPGPQFLLGLLYEQNGEYEKSREVYSKLLEQHPGFQLAANNLAYLLATRFSDNGEYMDQALRLARVAASSQSPEALDTLGYVLYLNGEYKQALHVFNSALQLLPDFSAAQYHKALVYSREGKNDEAKKILNSLLKSKEDFPERKDALNLLGRL</sequence>
<dbReference type="InterPro" id="IPR051012">
    <property type="entry name" value="CellSynth/LPSAsmb/PSIAsmb"/>
</dbReference>
<protein>
    <submittedName>
        <fullName evidence="4">Tetratricopeptide TPR_2 repeat protein</fullName>
    </submittedName>
</protein>
<dbReference type="Proteomes" id="UP000002601">
    <property type="component" value="Chromosome"/>
</dbReference>
<dbReference type="PROSITE" id="PS51257">
    <property type="entry name" value="PROKAR_LIPOPROTEIN"/>
    <property type="match status" value="1"/>
</dbReference>
<feature type="repeat" description="TPR" evidence="3">
    <location>
        <begin position="93"/>
        <end position="126"/>
    </location>
</feature>
<dbReference type="Pfam" id="PF13432">
    <property type="entry name" value="TPR_16"/>
    <property type="match status" value="2"/>
</dbReference>
<feature type="repeat" description="TPR" evidence="3">
    <location>
        <begin position="371"/>
        <end position="404"/>
    </location>
</feature>
<feature type="repeat" description="TPR" evidence="3">
    <location>
        <begin position="643"/>
        <end position="676"/>
    </location>
</feature>
<accession>C6BXH8</accession>
<feature type="repeat" description="TPR" evidence="3">
    <location>
        <begin position="161"/>
        <end position="194"/>
    </location>
</feature>
<feature type="repeat" description="TPR" evidence="3">
    <location>
        <begin position="575"/>
        <end position="608"/>
    </location>
</feature>
<dbReference type="AlphaFoldDB" id="C6BXH8"/>
<proteinExistence type="predicted"/>
<evidence type="ECO:0000313" key="4">
    <source>
        <dbReference type="EMBL" id="ACS80484.1"/>
    </source>
</evidence>
<name>C6BXH8_MARSD</name>
<dbReference type="EMBL" id="CP001649">
    <property type="protein sequence ID" value="ACS80484.1"/>
    <property type="molecule type" value="Genomic_DNA"/>
</dbReference>
<keyword evidence="5" id="KW-1185">Reference proteome</keyword>
<dbReference type="HOGENOM" id="CLU_007251_1_0_7"/>
<organism evidence="4 5">
    <name type="scientific">Maridesulfovibrio salexigens (strain ATCC 14822 / DSM 2638 / NCIMB 8403 / VKM B-1763)</name>
    <name type="common">Desulfovibrio salexigens</name>
    <dbReference type="NCBI Taxonomy" id="526222"/>
    <lineage>
        <taxon>Bacteria</taxon>
        <taxon>Pseudomonadati</taxon>
        <taxon>Thermodesulfobacteriota</taxon>
        <taxon>Desulfovibrionia</taxon>
        <taxon>Desulfovibrionales</taxon>
        <taxon>Desulfovibrionaceae</taxon>
        <taxon>Maridesulfovibrio</taxon>
    </lineage>
</organism>
<dbReference type="SUPFAM" id="SSF81901">
    <property type="entry name" value="HCP-like"/>
    <property type="match status" value="1"/>
</dbReference>
<dbReference type="SUPFAM" id="SSF48452">
    <property type="entry name" value="TPR-like"/>
    <property type="match status" value="3"/>
</dbReference>
<dbReference type="InterPro" id="IPR011990">
    <property type="entry name" value="TPR-like_helical_dom_sf"/>
</dbReference>
<feature type="repeat" description="TPR" evidence="3">
    <location>
        <begin position="337"/>
        <end position="370"/>
    </location>
</feature>
<dbReference type="RefSeq" id="WP_015852300.1">
    <property type="nucleotide sequence ID" value="NC_012881.1"/>
</dbReference>
<dbReference type="eggNOG" id="COG0457">
    <property type="taxonomic scope" value="Bacteria"/>
</dbReference>
<keyword evidence="1" id="KW-0677">Repeat</keyword>